<dbReference type="EMBL" id="JAHRIN010076787">
    <property type="protein sequence ID" value="MEQ2218330.1"/>
    <property type="molecule type" value="Genomic_DNA"/>
</dbReference>
<comment type="caution">
    <text evidence="2">The sequence shown here is derived from an EMBL/GenBank/DDBJ whole genome shotgun (WGS) entry which is preliminary data.</text>
</comment>
<gene>
    <name evidence="2" type="ORF">XENOCAPTIV_001722</name>
</gene>
<evidence type="ECO:0000256" key="1">
    <source>
        <dbReference type="SAM" id="MobiDB-lite"/>
    </source>
</evidence>
<feature type="region of interest" description="Disordered" evidence="1">
    <location>
        <begin position="1"/>
        <end position="33"/>
    </location>
</feature>
<dbReference type="Proteomes" id="UP001434883">
    <property type="component" value="Unassembled WGS sequence"/>
</dbReference>
<evidence type="ECO:0000313" key="3">
    <source>
        <dbReference type="Proteomes" id="UP001434883"/>
    </source>
</evidence>
<evidence type="ECO:0000313" key="2">
    <source>
        <dbReference type="EMBL" id="MEQ2218330.1"/>
    </source>
</evidence>
<feature type="compositionally biased region" description="Basic and acidic residues" evidence="1">
    <location>
        <begin position="1"/>
        <end position="26"/>
    </location>
</feature>
<reference evidence="2 3" key="1">
    <citation type="submission" date="2021-06" db="EMBL/GenBank/DDBJ databases">
        <authorList>
            <person name="Palmer J.M."/>
        </authorList>
    </citation>
    <scope>NUCLEOTIDE SEQUENCE [LARGE SCALE GENOMIC DNA]</scope>
    <source>
        <strain evidence="2 3">XC_2019</strain>
        <tissue evidence="2">Muscle</tissue>
    </source>
</reference>
<proteinExistence type="predicted"/>
<sequence length="101" mass="11146">MLLAGKEPDQLLHEPGDGETRSELRPEPQPGLSHNAVHAEELMSFLLLLVSGQNSGLLIILLNQDLISDQSSDQISVQDLKNEQAGRYKLRTGSVRDTWGK</sequence>
<organism evidence="2 3">
    <name type="scientific">Xenoophorus captivus</name>
    <dbReference type="NCBI Taxonomy" id="1517983"/>
    <lineage>
        <taxon>Eukaryota</taxon>
        <taxon>Metazoa</taxon>
        <taxon>Chordata</taxon>
        <taxon>Craniata</taxon>
        <taxon>Vertebrata</taxon>
        <taxon>Euteleostomi</taxon>
        <taxon>Actinopterygii</taxon>
        <taxon>Neopterygii</taxon>
        <taxon>Teleostei</taxon>
        <taxon>Neoteleostei</taxon>
        <taxon>Acanthomorphata</taxon>
        <taxon>Ovalentaria</taxon>
        <taxon>Atherinomorphae</taxon>
        <taxon>Cyprinodontiformes</taxon>
        <taxon>Goodeidae</taxon>
        <taxon>Xenoophorus</taxon>
    </lineage>
</organism>
<protein>
    <submittedName>
        <fullName evidence="2">Uncharacterized protein</fullName>
    </submittedName>
</protein>
<accession>A0ABV0SDP9</accession>
<name>A0ABV0SDP9_9TELE</name>
<keyword evidence="3" id="KW-1185">Reference proteome</keyword>